<gene>
    <name evidence="25" type="ORF">AB1Y20_007882</name>
</gene>
<evidence type="ECO:0000256" key="6">
    <source>
        <dbReference type="ARBA" id="ARBA00022741"/>
    </source>
</evidence>
<dbReference type="FunFam" id="3.10.490.20:FF:000005">
    <property type="entry name" value="Dynein axonemal heavy chain 6"/>
    <property type="match status" value="1"/>
</dbReference>
<dbReference type="Gene3D" id="3.20.180.20">
    <property type="entry name" value="Dynein heavy chain, N-terminal domain 2"/>
    <property type="match status" value="1"/>
</dbReference>
<evidence type="ECO:0000256" key="14">
    <source>
        <dbReference type="SAM" id="Coils"/>
    </source>
</evidence>
<dbReference type="InterPro" id="IPR024743">
    <property type="entry name" value="Dynein_HC_stalk"/>
</dbReference>
<dbReference type="InterPro" id="IPR035699">
    <property type="entry name" value="AAA_6"/>
</dbReference>
<dbReference type="Pfam" id="PF17852">
    <property type="entry name" value="Dynein_AAA_lid"/>
    <property type="match status" value="1"/>
</dbReference>
<dbReference type="Pfam" id="PF03028">
    <property type="entry name" value="Dynein_heavy"/>
    <property type="match status" value="1"/>
</dbReference>
<comment type="similarity">
    <text evidence="2">Belongs to the dynein heavy chain family.</text>
</comment>
<keyword evidence="13" id="KW-0966">Cell projection</keyword>
<dbReference type="Gene3D" id="1.20.920.30">
    <property type="match status" value="1"/>
</dbReference>
<dbReference type="Pfam" id="PF12781">
    <property type="entry name" value="AAA_9"/>
    <property type="match status" value="1"/>
</dbReference>
<dbReference type="GO" id="GO:0005930">
    <property type="term" value="C:axoneme"/>
    <property type="evidence" value="ECO:0007669"/>
    <property type="project" value="UniProtKB-SubCell"/>
</dbReference>
<dbReference type="Gene3D" id="6.10.140.1060">
    <property type="match status" value="1"/>
</dbReference>
<dbReference type="FunFam" id="1.10.287.2620:FF:000001">
    <property type="entry name" value="Cytoplasmic dynein heavy chain 1"/>
    <property type="match status" value="1"/>
</dbReference>
<dbReference type="Pfam" id="PF12774">
    <property type="entry name" value="AAA_6"/>
    <property type="match status" value="1"/>
</dbReference>
<comment type="caution">
    <text evidence="25">The sequence shown here is derived from an EMBL/GenBank/DDBJ whole genome shotgun (WGS) entry which is preliminary data.</text>
</comment>
<dbReference type="Gene3D" id="3.10.490.20">
    <property type="match status" value="1"/>
</dbReference>
<feature type="domain" description="Dynein heavy chain linker" evidence="16">
    <location>
        <begin position="255"/>
        <end position="655"/>
    </location>
</feature>
<evidence type="ECO:0000256" key="12">
    <source>
        <dbReference type="ARBA" id="ARBA00023212"/>
    </source>
</evidence>
<evidence type="ECO:0000256" key="4">
    <source>
        <dbReference type="ARBA" id="ARBA00022701"/>
    </source>
</evidence>
<dbReference type="Gene3D" id="1.20.1270.280">
    <property type="match status" value="1"/>
</dbReference>
<dbReference type="InterPro" id="IPR043160">
    <property type="entry name" value="Dynein_C_barrel"/>
</dbReference>
<dbReference type="Pfam" id="PF22597">
    <property type="entry name" value="DYN_lid"/>
    <property type="match status" value="1"/>
</dbReference>
<dbReference type="PANTHER" id="PTHR22878">
    <property type="entry name" value="DYNEIN HEAVY CHAIN 6, AXONEMAL-LIKE-RELATED"/>
    <property type="match status" value="1"/>
</dbReference>
<dbReference type="Gene3D" id="3.40.50.300">
    <property type="entry name" value="P-loop containing nucleotide triphosphate hydrolases"/>
    <property type="match status" value="5"/>
</dbReference>
<name>A0AB34IW81_PRYPA</name>
<feature type="domain" description="Dynein heavy chain coiled coil stalk" evidence="18">
    <location>
        <begin position="2069"/>
        <end position="2423"/>
    </location>
</feature>
<evidence type="ECO:0000256" key="5">
    <source>
        <dbReference type="ARBA" id="ARBA00022737"/>
    </source>
</evidence>
<evidence type="ECO:0000259" key="21">
    <source>
        <dbReference type="Pfam" id="PF17852"/>
    </source>
</evidence>
<dbReference type="Pfam" id="PF12780">
    <property type="entry name" value="AAA_8"/>
    <property type="match status" value="1"/>
</dbReference>
<dbReference type="FunFam" id="3.40.50.300:FF:001145">
    <property type="entry name" value="Putative dynein heavy chain"/>
    <property type="match status" value="1"/>
</dbReference>
<evidence type="ECO:0000259" key="16">
    <source>
        <dbReference type="Pfam" id="PF08393"/>
    </source>
</evidence>
<comment type="subcellular location">
    <subcellularLocation>
        <location evidence="1">Cytoplasm</location>
        <location evidence="1">Cytoskeleton</location>
        <location evidence="1">Cilium axoneme</location>
    </subcellularLocation>
</comment>
<feature type="domain" description="Dynein heavy chain AAA lid" evidence="22">
    <location>
        <begin position="3065"/>
        <end position="3204"/>
    </location>
</feature>
<evidence type="ECO:0000259" key="23">
    <source>
        <dbReference type="Pfam" id="PF18199"/>
    </source>
</evidence>
<evidence type="ECO:0000256" key="1">
    <source>
        <dbReference type="ARBA" id="ARBA00004430"/>
    </source>
</evidence>
<sequence>MNDYAEAPLEEWKRLMDLFQEQEVQFNAIPVTATIGIFQASHACLPHANNTQLRKEFIPSPRRCLNDIHQTLPELAKSMNQKLLDETTHGQERLQQEPKDVAEFVDWTNFLREINSKQKEFTDRGSAIHAMYNLLSDYDVKVDGQDAASVKMTESMLSNLSNLVQQVESTLEERTTSFTDDIETSITDLRAKATELDSESKDPILFDGKTEMVDALSLLAKLDESFQHLKADSLRFAEYQEILKVPVTKYEEVEDLEITLRLKKNLWQGLHDWGEQVEEWASAPFESLNTDAMQQQVTRYAKVVAQSEKGLPPNTVVPILKEKVATFKGMVPVVVALRNEALKEHHWKQIADVIDHTIERDEAFTLGYLLELRVNEYKEEIETISTAATQESVLEQMLAKVENMWKPLEFTVNPYKDFKDIFILGSVDDVMAVLEETQVLVQTILGSRFVGPLQKKVDEWEKKLRLFSETVDEWLAVQRSWMYLESIFKAADIQRQLPNEYKDFDKVNKLWMDLMRKTNNDPTAIKCASTSKLKENLEKANATLDRIQKNLEDYLETKRSAFPRFFFLSNDELLEILAEARNPQAVQPHLIKCFDNIKKLDFGTQPGSIDILAMFSGEGEKVMLGKNLKARGNVETWLGLVEEHMFVSLRTLIKTGVQEYEEQDRVPWIKGHITQVVLTVASIFWAKEIETRLEEDGDRPEALMDYYETCVSNLNEAAMEVGGKLTKLERKAFVALITGDVHNRDITKSMADTKVDTINSFTWQMQLRFYWDVEQDDCFFKQVMAKMLYGYEYQGACSRLVVTPLTDRCWMTITGGLNVKLGSAPAGPAGTGKTESVKDLAKGIGVQCVVFNCSDQLDYKTMGKLFSGVVQTGCWTCLDEFNRIDIEVLSVVAQQLLTVRQAMQTAASSDSSAEQFMFEGRMISLKAESLSVFITMNPGYAGRTELPDNLKALFRPVSMMVPDYALIAEIMLYAEGFLDSRALALKMVKMYKLCSEQLSQQDHYDYGMRQVKSVLVMAGGQKRGNPELHENISLIRAMQEANMPRFLADDLPLFNGIISDLYPNLEIPAVDYGELQTAIETALVNAGLQVVDKHVTKVIELYQTFNVRFGVMTVGPTGGGKTECTRALQSAMSDLRNAGHEDPNFQLVHTYTFNPKCITMGELYGEFNELTQEWTDGIASSMIRQAVTLTGQSEDYQWVVFDGPVDALWIENMNTVLDDNMTLCLANSERIKLNRQMHMLFEVQDLAVASPATVSRCGMVYLPPENLGWEPYVTSWIQRELYPAEGKEEPVFNKELGAHVYSLFESTVAMGLQYIRSDKFELVPTVDNQLIASLCSLFISLLPKAKIDLSQEGLDISKEVVSSMYVFSFIWSMGASLIEDAWEGFDDMVREFLPSLNVSIPGSGDVHDYFVDLPTKEFKAWKEVTPGFVYDQKTPFFSMLVPTVDTVRYSFLLERSLEVNKPVLFTGASGVGKSVVIADTINRLVEEGGWASLPLSFSAQTSALRTQQTIESKLEKKKKTLLGAPPGKRFAMFIDDVNMPMLEEYGASPPVELLRQFLDFGGFYDRQKLYWKSLEGVVPVAACGPPGGGRNPLTPRYVRHHTVITMPQPSAEAMRRIFTSIISGHLQINGTQEIIAMGKPIVEATIEVFNAVLRDLKPIPAKSHYTFNLRDVSKVVQGLLMMKPTAISSKDTLAKLWCHEAMRVFCDRLIDDTDRKYFTQMLCDEVKIKLKMPWDHAMLFENEEQKLIYGDYFKVGVSREDRKYEEIVDTKKLSSVFTDYLDEYNSENKEMRLVFFWDAVEHISRLCRVLRQPRGNAMLVGVGGSGKQSLTRFAGYVSELKCFQVELTKGYGYNEFREDLKRLLFMSGCDGTPVVFLFADTQIVVEAFLEDINNILNSGEVPNLFANDEWEKINAAVRPHCRDAGMPETKDGIRQLFISRVRDNLHIVLCMSPVGSAFRVRCRMFPSLINCCTIDWYDRWPAEALYSVSKQFLSVVDFSEDQDQQSKILEGLCAMASVIHTSVTTKADTFFAQLKRRFYVTPKSFLELLSLYLSMLKEKRGIVGDNLRRLEVGIQKLKETNEMVAGMQEELNALQPELVKKSKEAEEERCDNHHLSLTVHIEYHPGNILFLQVLIQVNKDRAIANEKKKTVAVDEAAVKAKAESVQLIADEARAELDAAMPALNNAMNALNSLSKNDIVEIKNFKTPPVLVVRVMEAVCILLGAKPDWDSAKKVLSDTQFMNRLVHYDKDNIPPKVMKQIIKYYEDAEFVPEAVERQSMAAKSLCMWVRAMKVYDEVAKVVEPKKQALADATSTLEQEQAKLKAVQDDLAAVIANVEDLQAACDRTVAEKQRLQEAAETTDKRLKRAGKLTSGLADEAVRWAETVAGLKVDYGNLVGDVFIAAAFVAYNGPFTMGYRKAIVEEWIESMNENEVPAGDKFSLVNVMGDPLAIRDWQIWGLPVDDYSTENGILATRGKRWPLAIDPQGQANKWIKNMEAKNSSKTVKGNDATILRTIENAIRLGSPVILEDVGEELDPSLEPVLQKQIFKQGGRNLIRLGDSDVDYNYQFKFYMTTKLPNPHYLPEVCIKVTIINFTVTQEGLEDQLLGLVVREERPDLEKQKQQLVVSLAADKKQLKELEDKILRFLSTSEGNILDDEVLINALSDSKITSGVILGRVQEAEVTEKEINATRLQYVPAATRGSIIYFTIADLALIGDMYQFSLEYFNALFLICLQHSEKNADLDIRLENIRTYASLAIYNNVSRGLFGEHKITFSFMLITAIMRNAGQISDAEWALFLVGAGIVDESSLPTCPPGVEKSQWVLICTIGQRVEAFRELPTLFAEDMSVWHPFLETDSPWEQPLPSPFNDTLTPFQKLLMVKVFRPEKIVEAAGGFITSQAGKAYIEQSPLDLLEVFPDASPASPLVFVLSTGADPMSTLIKFATEYGAFEKMHPISLGQGQGPIAEALIHDAQTKGNWVVLQNCHLAKSWMPKLQKIVEDLASATEVHPDFRLWLTSMPVPYFPVPVLQASVKMTFEPPVGMRANLKGTWATMSSEVFEGCQKPHEWLKLLFALTFFHAAVQERRKFGPLGFNIRYDFNNTDLEVCIQTLRMFLDEQPIIPWDALLYVSGQIHYGGRVTDDWDRRTLMCMLRGYFCPDVLVEGYMFANDSPLYYAPPDGDIHSYREYVDELPYTDTVGIFGLHANAKITFEKQESDKMLSTITAIQPSLGGGVSGSTPEETVKALAQKLLADVPTLLDRADAGEYTFVLNEKGELNSLQIVLLHEMGRFNRLLRTCSSTLTDLGKAIEGLVVMSGELDAMFQSLMKNQVPKLWEKVSYPSLKTLASWMKDLTERVAFFKHWLTIGQPACFPLPAFFFQQGFMTGILQMHARRYQIAIDTLSFSFVIRTEESGEELTEGPTDGVYIDGFFLDGARYDREKQLMADSHHKAMYDTMPVIHFVPTENYTRNNADYEAPLYKTSVRAGVLSTTGASSNFIVPVDIPTDKNPDYWVRMGVALLCALTD</sequence>
<dbReference type="Gene3D" id="1.20.920.20">
    <property type="match status" value="1"/>
</dbReference>
<keyword evidence="3" id="KW-0963">Cytoplasm</keyword>
<keyword evidence="11" id="KW-0505">Motor protein</keyword>
<dbReference type="Gene3D" id="1.10.8.720">
    <property type="entry name" value="Region D6 of dynein motor"/>
    <property type="match status" value="1"/>
</dbReference>
<feature type="domain" description="Dynein heavy chain C-terminal" evidence="23">
    <location>
        <begin position="3211"/>
        <end position="3517"/>
    </location>
</feature>
<dbReference type="Proteomes" id="UP001515480">
    <property type="component" value="Unassembled WGS sequence"/>
</dbReference>
<dbReference type="InterPro" id="IPR041658">
    <property type="entry name" value="AAA_lid_11"/>
</dbReference>
<dbReference type="InterPro" id="IPR042228">
    <property type="entry name" value="Dynein_linker_3"/>
</dbReference>
<dbReference type="InterPro" id="IPR042219">
    <property type="entry name" value="AAA_lid_11_sf"/>
</dbReference>
<keyword evidence="12" id="KW-0206">Cytoskeleton</keyword>
<dbReference type="Gene3D" id="1.10.287.2620">
    <property type="match status" value="1"/>
</dbReference>
<evidence type="ECO:0000259" key="18">
    <source>
        <dbReference type="Pfam" id="PF12777"/>
    </source>
</evidence>
<dbReference type="InterPro" id="IPR004273">
    <property type="entry name" value="Dynein_heavy_D6_P-loop"/>
</dbReference>
<dbReference type="SUPFAM" id="SSF52540">
    <property type="entry name" value="P-loop containing nucleoside triphosphate hydrolases"/>
    <property type="match status" value="4"/>
</dbReference>
<feature type="domain" description="Dynein heavy chain AAA module D4" evidence="19">
    <location>
        <begin position="1791"/>
        <end position="2054"/>
    </location>
</feature>
<dbReference type="InterPro" id="IPR013602">
    <property type="entry name" value="Dynein_heavy_linker"/>
</dbReference>
<evidence type="ECO:0000313" key="26">
    <source>
        <dbReference type="Proteomes" id="UP001515480"/>
    </source>
</evidence>
<evidence type="ECO:0000256" key="9">
    <source>
        <dbReference type="ARBA" id="ARBA00023054"/>
    </source>
</evidence>
<dbReference type="FunFam" id="1.20.920.30:FF:000002">
    <property type="entry name" value="Dynein axonemal heavy chain 3"/>
    <property type="match status" value="1"/>
</dbReference>
<keyword evidence="8" id="KW-0243">Dynein</keyword>
<evidence type="ECO:0000259" key="20">
    <source>
        <dbReference type="Pfam" id="PF12781"/>
    </source>
</evidence>
<keyword evidence="5" id="KW-0677">Repeat</keyword>
<feature type="coiled-coil region" evidence="14">
    <location>
        <begin position="530"/>
        <end position="557"/>
    </location>
</feature>
<evidence type="ECO:0000259" key="24">
    <source>
        <dbReference type="Pfam" id="PF22597"/>
    </source>
</evidence>
<dbReference type="FunFam" id="1.10.8.720:FF:000001">
    <property type="entry name" value="dynein heavy chain 7, axonemal"/>
    <property type="match status" value="1"/>
</dbReference>
<feature type="coiled-coil region" evidence="14">
    <location>
        <begin position="2308"/>
        <end position="2356"/>
    </location>
</feature>
<dbReference type="Pfam" id="PF18198">
    <property type="entry name" value="AAA_lid_11"/>
    <property type="match status" value="1"/>
</dbReference>
<evidence type="ECO:0000256" key="8">
    <source>
        <dbReference type="ARBA" id="ARBA00023017"/>
    </source>
</evidence>
<evidence type="ECO:0000259" key="15">
    <source>
        <dbReference type="Pfam" id="PF03028"/>
    </source>
</evidence>
<dbReference type="InterPro" id="IPR042222">
    <property type="entry name" value="Dynein_2_N"/>
</dbReference>
<dbReference type="Pfam" id="PF12775">
    <property type="entry name" value="AAA_7"/>
    <property type="match status" value="1"/>
</dbReference>
<dbReference type="Gene3D" id="1.20.140.100">
    <property type="entry name" value="Dynein heavy chain, N-terminal domain 2"/>
    <property type="match status" value="1"/>
</dbReference>
<evidence type="ECO:0000259" key="19">
    <source>
        <dbReference type="Pfam" id="PF12780"/>
    </source>
</evidence>
<dbReference type="Pfam" id="PF08393">
    <property type="entry name" value="DHC_N2"/>
    <property type="match status" value="1"/>
</dbReference>
<evidence type="ECO:0000259" key="22">
    <source>
        <dbReference type="Pfam" id="PF18198"/>
    </source>
</evidence>
<dbReference type="InterPro" id="IPR041466">
    <property type="entry name" value="Dynein_AAA5_ext"/>
</dbReference>
<keyword evidence="26" id="KW-1185">Reference proteome</keyword>
<feature type="domain" description="Dynein heavy chain AAA 5 extension" evidence="21">
    <location>
        <begin position="1302"/>
        <end position="1423"/>
    </location>
</feature>
<dbReference type="FunFam" id="1.20.920.20:FF:000001">
    <property type="entry name" value="dynein heavy chain 2, axonemal"/>
    <property type="match status" value="1"/>
</dbReference>
<reference evidence="25 26" key="1">
    <citation type="journal article" date="2024" name="Science">
        <title>Giant polyketide synthase enzymes in the biosynthesis of giant marine polyether toxins.</title>
        <authorList>
            <person name="Fallon T.R."/>
            <person name="Shende V.V."/>
            <person name="Wierzbicki I.H."/>
            <person name="Pendleton A.L."/>
            <person name="Watervoot N.F."/>
            <person name="Auber R.P."/>
            <person name="Gonzalez D.J."/>
            <person name="Wisecaver J.H."/>
            <person name="Moore B.S."/>
        </authorList>
    </citation>
    <scope>NUCLEOTIDE SEQUENCE [LARGE SCALE GENOMIC DNA]</scope>
    <source>
        <strain evidence="25 26">12B1</strain>
    </source>
</reference>
<feature type="domain" description="Dynein heavy chain ATP-binding dynein motor region" evidence="20">
    <location>
        <begin position="2452"/>
        <end position="2672"/>
    </location>
</feature>
<dbReference type="Gene3D" id="1.10.8.1220">
    <property type="match status" value="1"/>
</dbReference>
<dbReference type="GO" id="GO:0005874">
    <property type="term" value="C:microtubule"/>
    <property type="evidence" value="ECO:0007669"/>
    <property type="project" value="UniProtKB-KW"/>
</dbReference>
<feature type="domain" description="Dynein heavy chain region D6 P-loop" evidence="15">
    <location>
        <begin position="2919"/>
        <end position="3033"/>
    </location>
</feature>
<dbReference type="GO" id="GO:0045505">
    <property type="term" value="F:dynein intermediate chain binding"/>
    <property type="evidence" value="ECO:0007669"/>
    <property type="project" value="InterPro"/>
</dbReference>
<proteinExistence type="inferred from homology"/>
<dbReference type="FunFam" id="3.40.50.300:FF:002141">
    <property type="entry name" value="Dynein heavy chain"/>
    <property type="match status" value="1"/>
</dbReference>
<dbReference type="InterPro" id="IPR035706">
    <property type="entry name" value="AAA_9"/>
</dbReference>
<evidence type="ECO:0000256" key="10">
    <source>
        <dbReference type="ARBA" id="ARBA00023069"/>
    </source>
</evidence>
<keyword evidence="7" id="KW-0067">ATP-binding</keyword>
<feature type="domain" description="Dynein 2 heavy chain 1 cytoplasmic ATPase lid" evidence="24">
    <location>
        <begin position="1639"/>
        <end position="1715"/>
    </location>
</feature>
<dbReference type="Gene3D" id="1.10.472.130">
    <property type="match status" value="1"/>
</dbReference>
<dbReference type="EMBL" id="JBGBPQ010000018">
    <property type="protein sequence ID" value="KAL1507020.1"/>
    <property type="molecule type" value="Genomic_DNA"/>
</dbReference>
<dbReference type="InterPro" id="IPR054354">
    <property type="entry name" value="DYNC2H1-like_lid"/>
</dbReference>
<dbReference type="GO" id="GO:0005524">
    <property type="term" value="F:ATP binding"/>
    <property type="evidence" value="ECO:0007669"/>
    <property type="project" value="UniProtKB-KW"/>
</dbReference>
<evidence type="ECO:0000313" key="25">
    <source>
        <dbReference type="EMBL" id="KAL1507020.1"/>
    </source>
</evidence>
<dbReference type="FunFam" id="3.20.180.20:FF:000003">
    <property type="entry name" value="Dynein heavy chain 12, axonemal"/>
    <property type="match status" value="1"/>
</dbReference>
<evidence type="ECO:0000259" key="17">
    <source>
        <dbReference type="Pfam" id="PF12774"/>
    </source>
</evidence>
<dbReference type="InterPro" id="IPR024317">
    <property type="entry name" value="Dynein_heavy_chain_D4_dom"/>
</dbReference>
<dbReference type="Gene3D" id="1.20.58.1120">
    <property type="match status" value="1"/>
</dbReference>
<keyword evidence="10" id="KW-0969">Cilium</keyword>
<evidence type="ECO:0000256" key="7">
    <source>
        <dbReference type="ARBA" id="ARBA00022840"/>
    </source>
</evidence>
<evidence type="ECO:0008006" key="27">
    <source>
        <dbReference type="Google" id="ProtNLM"/>
    </source>
</evidence>
<evidence type="ECO:0000256" key="13">
    <source>
        <dbReference type="ARBA" id="ARBA00023273"/>
    </source>
</evidence>
<dbReference type="InterPro" id="IPR043157">
    <property type="entry name" value="Dynein_AAA1S"/>
</dbReference>
<organism evidence="25 26">
    <name type="scientific">Prymnesium parvum</name>
    <name type="common">Toxic golden alga</name>
    <dbReference type="NCBI Taxonomy" id="97485"/>
    <lineage>
        <taxon>Eukaryota</taxon>
        <taxon>Haptista</taxon>
        <taxon>Haptophyta</taxon>
        <taxon>Prymnesiophyceae</taxon>
        <taxon>Prymnesiales</taxon>
        <taxon>Prymnesiaceae</taxon>
        <taxon>Prymnesium</taxon>
    </lineage>
</organism>
<dbReference type="GO" id="GO:0008569">
    <property type="term" value="F:minus-end-directed microtubule motor activity"/>
    <property type="evidence" value="ECO:0007669"/>
    <property type="project" value="InterPro"/>
</dbReference>
<dbReference type="GO" id="GO:0030286">
    <property type="term" value="C:dynein complex"/>
    <property type="evidence" value="ECO:0007669"/>
    <property type="project" value="UniProtKB-KW"/>
</dbReference>
<dbReference type="InterPro" id="IPR026983">
    <property type="entry name" value="DHC"/>
</dbReference>
<accession>A0AB34IW81</accession>
<keyword evidence="4" id="KW-0493">Microtubule</keyword>
<dbReference type="FunFam" id="1.10.8.710:FF:000004">
    <property type="entry name" value="Dynein axonemal heavy chain 6"/>
    <property type="match status" value="1"/>
</dbReference>
<dbReference type="InterPro" id="IPR027417">
    <property type="entry name" value="P-loop_NTPase"/>
</dbReference>
<keyword evidence="9 14" id="KW-0175">Coiled coil</keyword>
<protein>
    <recommendedName>
        <fullName evidence="27">Dynein heavy chain</fullName>
    </recommendedName>
</protein>
<dbReference type="FunFam" id="3.40.50.300:FF:000063">
    <property type="entry name" value="dynein heavy chain 6, axonemal"/>
    <property type="match status" value="1"/>
</dbReference>
<dbReference type="InterPro" id="IPR041228">
    <property type="entry name" value="Dynein_C"/>
</dbReference>
<dbReference type="FunFam" id="3.40.50.300:FF:000362">
    <property type="entry name" value="Dynein, axonemal, heavy chain 6"/>
    <property type="match status" value="1"/>
</dbReference>
<dbReference type="Pfam" id="PF12777">
    <property type="entry name" value="MT"/>
    <property type="match status" value="1"/>
</dbReference>
<evidence type="ECO:0000256" key="3">
    <source>
        <dbReference type="ARBA" id="ARBA00022490"/>
    </source>
</evidence>
<dbReference type="PANTHER" id="PTHR22878:SF68">
    <property type="entry name" value="DYNEIN HEAVY CHAIN 6, AXONEMAL-LIKE"/>
    <property type="match status" value="1"/>
</dbReference>
<evidence type="ECO:0000256" key="11">
    <source>
        <dbReference type="ARBA" id="ARBA00023175"/>
    </source>
</evidence>
<dbReference type="FunFam" id="1.20.140.100:FF:000004">
    <property type="entry name" value="Dynein axonemal heavy chain 6"/>
    <property type="match status" value="1"/>
</dbReference>
<evidence type="ECO:0000256" key="2">
    <source>
        <dbReference type="ARBA" id="ARBA00008887"/>
    </source>
</evidence>
<feature type="domain" description="Dynein heavy chain hydrolytic ATP-binding dynein motor region" evidence="17">
    <location>
        <begin position="789"/>
        <end position="1122"/>
    </location>
</feature>
<keyword evidence="6" id="KW-0547">Nucleotide-binding</keyword>
<dbReference type="Pfam" id="PF18199">
    <property type="entry name" value="Dynein_C"/>
    <property type="match status" value="1"/>
</dbReference>
<dbReference type="GO" id="GO:0051959">
    <property type="term" value="F:dynein light intermediate chain binding"/>
    <property type="evidence" value="ECO:0007669"/>
    <property type="project" value="InterPro"/>
</dbReference>
<dbReference type="Gene3D" id="1.10.8.710">
    <property type="match status" value="1"/>
</dbReference>
<dbReference type="GO" id="GO:0007018">
    <property type="term" value="P:microtubule-based movement"/>
    <property type="evidence" value="ECO:0007669"/>
    <property type="project" value="InterPro"/>
</dbReference>
<dbReference type="FunFam" id="1.10.8.1220:FF:000001">
    <property type="entry name" value="Dynein axonemal heavy chain 5"/>
    <property type="match status" value="1"/>
</dbReference>